<evidence type="ECO:0000256" key="1">
    <source>
        <dbReference type="ARBA" id="ARBA00007572"/>
    </source>
</evidence>
<reference evidence="6 7" key="1">
    <citation type="submission" date="2019-07" db="EMBL/GenBank/DDBJ databases">
        <title>Genomic Encyclopedia of Type Strains, Phase I: the one thousand microbial genomes (KMG-I) project.</title>
        <authorList>
            <person name="Kyrpides N."/>
        </authorList>
    </citation>
    <scope>NUCLEOTIDE SEQUENCE [LARGE SCALE GENOMIC DNA]</scope>
    <source>
        <strain evidence="6 7">DSM 16647</strain>
    </source>
</reference>
<evidence type="ECO:0000256" key="4">
    <source>
        <dbReference type="ARBA" id="ARBA00034003"/>
    </source>
</evidence>
<dbReference type="EC" id="6.5.1.1" evidence="2"/>
<gene>
    <name evidence="6" type="ORF">LZ11_01721</name>
</gene>
<dbReference type="SUPFAM" id="SSF50249">
    <property type="entry name" value="Nucleic acid-binding proteins"/>
    <property type="match status" value="1"/>
</dbReference>
<dbReference type="AlphaFoldDB" id="A0A5S5AM78"/>
<comment type="caution">
    <text evidence="6">The sequence shown here is derived from an EMBL/GenBank/DDBJ whole genome shotgun (WGS) entry which is preliminary data.</text>
</comment>
<feature type="domain" description="ATP-dependent DNA ligase family profile" evidence="5">
    <location>
        <begin position="107"/>
        <end position="228"/>
    </location>
</feature>
<dbReference type="PROSITE" id="PS00333">
    <property type="entry name" value="DNA_LIGASE_A2"/>
    <property type="match status" value="1"/>
</dbReference>
<dbReference type="InterPro" id="IPR012340">
    <property type="entry name" value="NA-bd_OB-fold"/>
</dbReference>
<dbReference type="PANTHER" id="PTHR45674">
    <property type="entry name" value="DNA LIGASE 1/3 FAMILY MEMBER"/>
    <property type="match status" value="1"/>
</dbReference>
<dbReference type="RefSeq" id="WP_148867445.1">
    <property type="nucleotide sequence ID" value="NZ_VNHO01000018.1"/>
</dbReference>
<dbReference type="CDD" id="cd07971">
    <property type="entry name" value="OBF_DNA_ligase_LigD"/>
    <property type="match status" value="1"/>
</dbReference>
<dbReference type="SUPFAM" id="SSF56091">
    <property type="entry name" value="DNA ligase/mRNA capping enzyme, catalytic domain"/>
    <property type="match status" value="1"/>
</dbReference>
<dbReference type="Gene3D" id="3.30.1490.70">
    <property type="match status" value="1"/>
</dbReference>
<sequence>MIKPGIPFIPMEPLPHPKPFDDEKYGFQIKWDGTRIVAHLSGGVELFNRKMKRRTVQYPEVAGALSDALGGTEAVLDGEMITLIGGKPNFQQLMRRDWATDTGTINYLASRIPVTYVVFDILYLKGKSIIDLPFSRRYDILKSTLRSSDPVVVTDTFPGRGIALFEIARERGLEGIVAKKLDSVYEIGKKSDKWLKIKNRRVITALVGGFLAEGKHVRSLFLGQLVEGDLIYVGRASSGLDAGTSRVLYDFLSKSAKESCPFANPPHIGRREKPVWVRPSVAVEVEFSDYTEEGCLRHPVIRRVELGS</sequence>
<dbReference type="EMBL" id="VNHO01000018">
    <property type="protein sequence ID" value="TYP52454.1"/>
    <property type="molecule type" value="Genomic_DNA"/>
</dbReference>
<dbReference type="CDD" id="cd07906">
    <property type="entry name" value="Adenylation_DNA_ligase_LigD_LigC"/>
    <property type="match status" value="1"/>
</dbReference>
<dbReference type="Proteomes" id="UP000322294">
    <property type="component" value="Unassembled WGS sequence"/>
</dbReference>
<organism evidence="6 7">
    <name type="scientific">Thermosediminibacter litoriperuensis</name>
    <dbReference type="NCBI Taxonomy" id="291989"/>
    <lineage>
        <taxon>Bacteria</taxon>
        <taxon>Bacillati</taxon>
        <taxon>Bacillota</taxon>
        <taxon>Clostridia</taxon>
        <taxon>Thermosediminibacterales</taxon>
        <taxon>Thermosediminibacteraceae</taxon>
        <taxon>Thermosediminibacter</taxon>
    </lineage>
</organism>
<accession>A0A5S5AM78</accession>
<evidence type="ECO:0000313" key="7">
    <source>
        <dbReference type="Proteomes" id="UP000322294"/>
    </source>
</evidence>
<comment type="similarity">
    <text evidence="1">Belongs to the ATP-dependent DNA ligase family.</text>
</comment>
<dbReference type="InterPro" id="IPR050191">
    <property type="entry name" value="ATP-dep_DNA_ligase"/>
</dbReference>
<dbReference type="GO" id="GO:0003910">
    <property type="term" value="F:DNA ligase (ATP) activity"/>
    <property type="evidence" value="ECO:0007669"/>
    <property type="project" value="UniProtKB-EC"/>
</dbReference>
<dbReference type="InterPro" id="IPR016059">
    <property type="entry name" value="DNA_ligase_ATP-dep_CS"/>
</dbReference>
<proteinExistence type="inferred from homology"/>
<dbReference type="PANTHER" id="PTHR45674:SF4">
    <property type="entry name" value="DNA LIGASE 1"/>
    <property type="match status" value="1"/>
</dbReference>
<evidence type="ECO:0000256" key="3">
    <source>
        <dbReference type="ARBA" id="ARBA00022598"/>
    </source>
</evidence>
<dbReference type="InterPro" id="IPR012310">
    <property type="entry name" value="DNA_ligase_ATP-dep_cent"/>
</dbReference>
<name>A0A5S5AM78_9FIRM</name>
<evidence type="ECO:0000256" key="2">
    <source>
        <dbReference type="ARBA" id="ARBA00012727"/>
    </source>
</evidence>
<dbReference type="GO" id="GO:0005524">
    <property type="term" value="F:ATP binding"/>
    <property type="evidence" value="ECO:0007669"/>
    <property type="project" value="InterPro"/>
</dbReference>
<dbReference type="PROSITE" id="PS50160">
    <property type="entry name" value="DNA_LIGASE_A3"/>
    <property type="match status" value="1"/>
</dbReference>
<keyword evidence="3" id="KW-0436">Ligase</keyword>
<comment type="catalytic activity">
    <reaction evidence="4">
        <text>ATP + (deoxyribonucleotide)n-3'-hydroxyl + 5'-phospho-(deoxyribonucleotide)m = (deoxyribonucleotide)n+m + AMP + diphosphate.</text>
        <dbReference type="EC" id="6.5.1.1"/>
    </reaction>
</comment>
<dbReference type="GO" id="GO:0006281">
    <property type="term" value="P:DNA repair"/>
    <property type="evidence" value="ECO:0007669"/>
    <property type="project" value="InterPro"/>
</dbReference>
<protein>
    <recommendedName>
        <fullName evidence="2">DNA ligase (ATP)</fullName>
        <ecNumber evidence="2">6.5.1.1</ecNumber>
    </recommendedName>
</protein>
<dbReference type="GO" id="GO:0006310">
    <property type="term" value="P:DNA recombination"/>
    <property type="evidence" value="ECO:0007669"/>
    <property type="project" value="InterPro"/>
</dbReference>
<keyword evidence="7" id="KW-1185">Reference proteome</keyword>
<dbReference type="Gene3D" id="3.30.470.30">
    <property type="entry name" value="DNA ligase/mRNA capping enzyme"/>
    <property type="match status" value="1"/>
</dbReference>
<dbReference type="OrthoDB" id="9802472at2"/>
<dbReference type="Pfam" id="PF04679">
    <property type="entry name" value="DNA_ligase_A_C"/>
    <property type="match status" value="1"/>
</dbReference>
<evidence type="ECO:0000259" key="5">
    <source>
        <dbReference type="PROSITE" id="PS50160"/>
    </source>
</evidence>
<evidence type="ECO:0000313" key="6">
    <source>
        <dbReference type="EMBL" id="TYP52454.1"/>
    </source>
</evidence>
<dbReference type="InterPro" id="IPR012309">
    <property type="entry name" value="DNA_ligase_ATP-dep_C"/>
</dbReference>
<dbReference type="Pfam" id="PF01068">
    <property type="entry name" value="DNA_ligase_A_M"/>
    <property type="match status" value="1"/>
</dbReference>
<dbReference type="Gene3D" id="2.40.50.140">
    <property type="entry name" value="Nucleic acid-binding proteins"/>
    <property type="match status" value="1"/>
</dbReference>